<keyword evidence="4" id="KW-0443">Lipid metabolism</keyword>
<dbReference type="AlphaFoldDB" id="A0A4Z1R114"/>
<keyword evidence="10" id="KW-1185">Reference proteome</keyword>
<dbReference type="EMBL" id="SPUH01000002">
    <property type="protein sequence ID" value="TKS53190.1"/>
    <property type="molecule type" value="Genomic_DNA"/>
</dbReference>
<feature type="transmembrane region" description="Helical" evidence="7">
    <location>
        <begin position="26"/>
        <end position="46"/>
    </location>
</feature>
<keyword evidence="7" id="KW-0472">Membrane</keyword>
<sequence length="282" mass="30952">MTTTAPIPPSGTFARALRYLLRTPLLVWHLLVHLTVVMVVVVSPLGRLRLRSGESLGHRIIRAWQAGLMRLFGFCLRRSGTPLPGAVLFVANHVSWIDIVALHSQHMMGFVAKKEIAGWPVVGWLAGHGETIFHQRGSQESLGGVLVEMQARLREGRAVGVFPEGRTREGGELGPFHARIFLAAVETGVPVQPVALRYGAQGEAQRVVAFRGRESFVANFFRLLGEPPREAEVAFLEPILPGDADGRRRIAEVSRERIMAALGQASRRRERRDAGEVATDAG</sequence>
<dbReference type="PANTHER" id="PTHR10434">
    <property type="entry name" value="1-ACYL-SN-GLYCEROL-3-PHOSPHATE ACYLTRANSFERASE"/>
    <property type="match status" value="1"/>
</dbReference>
<accession>A0A4Z1R114</accession>
<evidence type="ECO:0000256" key="3">
    <source>
        <dbReference type="ARBA" id="ARBA00022679"/>
    </source>
</evidence>
<evidence type="ECO:0000259" key="8">
    <source>
        <dbReference type="SMART" id="SM00563"/>
    </source>
</evidence>
<dbReference type="SUPFAM" id="SSF69593">
    <property type="entry name" value="Glycerol-3-phosphate (1)-acyltransferase"/>
    <property type="match status" value="1"/>
</dbReference>
<comment type="pathway">
    <text evidence="1">Lipid metabolism.</text>
</comment>
<evidence type="ECO:0000256" key="6">
    <source>
        <dbReference type="SAM" id="MobiDB-lite"/>
    </source>
</evidence>
<dbReference type="Pfam" id="PF01553">
    <property type="entry name" value="Acyltransferase"/>
    <property type="match status" value="1"/>
</dbReference>
<feature type="domain" description="Phospholipid/glycerol acyltransferase" evidence="8">
    <location>
        <begin position="87"/>
        <end position="199"/>
    </location>
</feature>
<gene>
    <name evidence="9" type="ORF">E4582_13490</name>
</gene>
<dbReference type="GO" id="GO:0003841">
    <property type="term" value="F:1-acylglycerol-3-phosphate O-acyltransferase activity"/>
    <property type="evidence" value="ECO:0007669"/>
    <property type="project" value="TreeGrafter"/>
</dbReference>
<protein>
    <submittedName>
        <fullName evidence="9">1-acyl-sn-glycerol-3-phosphate acyltransferase</fullName>
    </submittedName>
</protein>
<keyword evidence="2" id="KW-0444">Lipid biosynthesis</keyword>
<comment type="caution">
    <text evidence="9">The sequence shown here is derived from an EMBL/GenBank/DDBJ whole genome shotgun (WGS) entry which is preliminary data.</text>
</comment>
<dbReference type="RefSeq" id="WP_134675309.1">
    <property type="nucleotide sequence ID" value="NZ_SPUH01000002.1"/>
</dbReference>
<dbReference type="InterPro" id="IPR002123">
    <property type="entry name" value="Plipid/glycerol_acylTrfase"/>
</dbReference>
<dbReference type="CDD" id="cd07989">
    <property type="entry name" value="LPLAT_AGPAT-like"/>
    <property type="match status" value="1"/>
</dbReference>
<dbReference type="PANTHER" id="PTHR10434:SF64">
    <property type="entry name" value="1-ACYL-SN-GLYCEROL-3-PHOSPHATE ACYLTRANSFERASE-RELATED"/>
    <property type="match status" value="1"/>
</dbReference>
<evidence type="ECO:0000256" key="1">
    <source>
        <dbReference type="ARBA" id="ARBA00005189"/>
    </source>
</evidence>
<evidence type="ECO:0000313" key="9">
    <source>
        <dbReference type="EMBL" id="TKS53190.1"/>
    </source>
</evidence>
<evidence type="ECO:0000256" key="2">
    <source>
        <dbReference type="ARBA" id="ARBA00022516"/>
    </source>
</evidence>
<evidence type="ECO:0000256" key="7">
    <source>
        <dbReference type="SAM" id="Phobius"/>
    </source>
</evidence>
<evidence type="ECO:0000256" key="4">
    <source>
        <dbReference type="ARBA" id="ARBA00023098"/>
    </source>
</evidence>
<evidence type="ECO:0000313" key="10">
    <source>
        <dbReference type="Proteomes" id="UP000298681"/>
    </source>
</evidence>
<evidence type="ECO:0000256" key="5">
    <source>
        <dbReference type="ARBA" id="ARBA00023315"/>
    </source>
</evidence>
<keyword evidence="7" id="KW-0812">Transmembrane</keyword>
<proteinExistence type="predicted"/>
<keyword evidence="7" id="KW-1133">Transmembrane helix</keyword>
<name>A0A4Z1R114_9GAMM</name>
<feature type="region of interest" description="Disordered" evidence="6">
    <location>
        <begin position="262"/>
        <end position="282"/>
    </location>
</feature>
<dbReference type="Proteomes" id="UP000298681">
    <property type="component" value="Unassembled WGS sequence"/>
</dbReference>
<keyword evidence="3 9" id="KW-0808">Transferase</keyword>
<reference evidence="9 10" key="1">
    <citation type="submission" date="2019-01" db="EMBL/GenBank/DDBJ databases">
        <authorList>
            <person name="Zhang S."/>
        </authorList>
    </citation>
    <scope>NUCLEOTIDE SEQUENCE [LARGE SCALE GENOMIC DNA]</scope>
    <source>
        <strain evidence="9 10">1626</strain>
    </source>
</reference>
<dbReference type="SMART" id="SM00563">
    <property type="entry name" value="PlsC"/>
    <property type="match status" value="1"/>
</dbReference>
<organism evidence="9 10">
    <name type="scientific">Luteimonas yindakuii</name>
    <dbReference type="NCBI Taxonomy" id="2565782"/>
    <lineage>
        <taxon>Bacteria</taxon>
        <taxon>Pseudomonadati</taxon>
        <taxon>Pseudomonadota</taxon>
        <taxon>Gammaproteobacteria</taxon>
        <taxon>Lysobacterales</taxon>
        <taxon>Lysobacteraceae</taxon>
        <taxon>Luteimonas</taxon>
    </lineage>
</organism>
<dbReference type="GO" id="GO:0006654">
    <property type="term" value="P:phosphatidic acid biosynthetic process"/>
    <property type="evidence" value="ECO:0007669"/>
    <property type="project" value="TreeGrafter"/>
</dbReference>
<keyword evidence="5 9" id="KW-0012">Acyltransferase</keyword>